<sequence length="161" mass="17563">MIIVADTTPLSELAKVGRLELLRDIFGTVIIPQEVYNEVTVGNYPAARLVPVASWIEVQPVGSIQMVQALQVQTDLDLGECAAIVLAQELKAEQLLIDDLDARKLAKSIGLPLIGTVGVLLLAKEKGLIFSVKDVMDELITNGMWISQRLYIEVLAIALEK</sequence>
<dbReference type="PANTHER" id="PTHR39550">
    <property type="entry name" value="SLL0658 PROTEIN"/>
    <property type="match status" value="1"/>
</dbReference>
<dbReference type="EMBL" id="JACXAE010000115">
    <property type="protein sequence ID" value="MBD2777674.1"/>
    <property type="molecule type" value="Genomic_DNA"/>
</dbReference>
<gene>
    <name evidence="1" type="ORF">ICL16_37945</name>
</gene>
<dbReference type="RefSeq" id="WP_190836747.1">
    <property type="nucleotide sequence ID" value="NZ_CAWPPI010000115.1"/>
</dbReference>
<evidence type="ECO:0000313" key="2">
    <source>
        <dbReference type="Proteomes" id="UP000629098"/>
    </source>
</evidence>
<evidence type="ECO:0000313" key="1">
    <source>
        <dbReference type="EMBL" id="MBD2777674.1"/>
    </source>
</evidence>
<proteinExistence type="predicted"/>
<dbReference type="Proteomes" id="UP000629098">
    <property type="component" value="Unassembled WGS sequence"/>
</dbReference>
<comment type="caution">
    <text evidence="1">The sequence shown here is derived from an EMBL/GenBank/DDBJ whole genome shotgun (WGS) entry which is preliminary data.</text>
</comment>
<dbReference type="PANTHER" id="PTHR39550:SF1">
    <property type="entry name" value="SLL0658 PROTEIN"/>
    <property type="match status" value="1"/>
</dbReference>
<reference evidence="1" key="1">
    <citation type="submission" date="2020-09" db="EMBL/GenBank/DDBJ databases">
        <title>Iningainema tapete sp. nov. (Scytonemataceae, Cyanobacteria) from greenhouses in central Florida (USA) produces two types of nodularin with biosynthetic potential for microcystin-LR and anabaenopeptins.</title>
        <authorList>
            <person name="Berthold D.E."/>
            <person name="Lefler F.W."/>
            <person name="Huang I.-S."/>
            <person name="Abdulla H."/>
            <person name="Zimba P.V."/>
            <person name="Laughinghouse H.D. IV."/>
        </authorList>
    </citation>
    <scope>NUCLEOTIDE SEQUENCE</scope>
    <source>
        <strain evidence="1">BLCCT55</strain>
    </source>
</reference>
<name>A0A8J7C946_9CYAN</name>
<dbReference type="InterPro" id="IPR021799">
    <property type="entry name" value="PIN-like_prokaryotic"/>
</dbReference>
<protein>
    <submittedName>
        <fullName evidence="1">DUF3368 domain-containing protein</fullName>
    </submittedName>
</protein>
<dbReference type="Pfam" id="PF11848">
    <property type="entry name" value="DUF3368"/>
    <property type="match status" value="1"/>
</dbReference>
<dbReference type="AlphaFoldDB" id="A0A8J7C946"/>
<accession>A0A8J7C946</accession>
<organism evidence="1 2">
    <name type="scientific">Iningainema tapete BLCC-T55</name>
    <dbReference type="NCBI Taxonomy" id="2748662"/>
    <lineage>
        <taxon>Bacteria</taxon>
        <taxon>Bacillati</taxon>
        <taxon>Cyanobacteriota</taxon>
        <taxon>Cyanophyceae</taxon>
        <taxon>Nostocales</taxon>
        <taxon>Scytonemataceae</taxon>
        <taxon>Iningainema tapete</taxon>
    </lineage>
</organism>
<keyword evidence="2" id="KW-1185">Reference proteome</keyword>